<dbReference type="AlphaFoldDB" id="A0A2S6HU30"/>
<keyword evidence="4 6" id="KW-1133">Transmembrane helix</keyword>
<evidence type="ECO:0000256" key="5">
    <source>
        <dbReference type="ARBA" id="ARBA00023136"/>
    </source>
</evidence>
<evidence type="ECO:0000256" key="6">
    <source>
        <dbReference type="SAM" id="Phobius"/>
    </source>
</evidence>
<dbReference type="RefSeq" id="WP_104436448.1">
    <property type="nucleotide sequence ID" value="NZ_PTJA01000004.1"/>
</dbReference>
<comment type="caution">
    <text evidence="8">The sequence shown here is derived from an EMBL/GenBank/DDBJ whole genome shotgun (WGS) entry which is preliminary data.</text>
</comment>
<dbReference type="OrthoDB" id="9810662at2"/>
<feature type="transmembrane region" description="Helical" evidence="6">
    <location>
        <begin position="6"/>
        <end position="26"/>
    </location>
</feature>
<dbReference type="EMBL" id="PTJA01000004">
    <property type="protein sequence ID" value="PPK81353.1"/>
    <property type="molecule type" value="Genomic_DNA"/>
</dbReference>
<dbReference type="Proteomes" id="UP000237749">
    <property type="component" value="Unassembled WGS sequence"/>
</dbReference>
<sequence length="305" mass="33719">MIFLTAIAGAVFTYFFVDLCFSAAFSKTLALNSRLKSVEEMGKRQREAGELEVSIADRIMRPVFNRILTIFSVFAPKNPAALERMEQQLRQAGIHMKSQNYSASVAFFTAVCIGLGALYGRTGGILQAVLYGALGLYAGIVVSRFHLKSKIKKRKAQLYHQLPEMMDLLSVSVSAGLGFDQALGYVVEKSSGPLIDELDVTQREISLGRRRKDALNGFADRCENMEIRTFVTAVVQADEMGSSMQNILSIQASAIRQTHKQNVEEKAQKLSVKILLPMVLFIFPVIFIVLLGPAVMSIMEMFGGM</sequence>
<gene>
    <name evidence="8" type="ORF">BXY41_104154</name>
</gene>
<evidence type="ECO:0000259" key="7">
    <source>
        <dbReference type="Pfam" id="PF00482"/>
    </source>
</evidence>
<feature type="transmembrane region" description="Helical" evidence="6">
    <location>
        <begin position="274"/>
        <end position="299"/>
    </location>
</feature>
<dbReference type="InterPro" id="IPR018076">
    <property type="entry name" value="T2SS_GspF_dom"/>
</dbReference>
<keyword evidence="5 6" id="KW-0472">Membrane</keyword>
<dbReference type="PANTHER" id="PTHR35007:SF2">
    <property type="entry name" value="PILUS ASSEMBLE PROTEIN"/>
    <property type="match status" value="1"/>
</dbReference>
<keyword evidence="9" id="KW-1185">Reference proteome</keyword>
<feature type="transmembrane region" description="Helical" evidence="6">
    <location>
        <begin position="100"/>
        <end position="119"/>
    </location>
</feature>
<keyword evidence="3 6" id="KW-0812">Transmembrane</keyword>
<keyword evidence="2" id="KW-1003">Cell membrane</keyword>
<accession>A0A2S6HU30</accession>
<feature type="transmembrane region" description="Helical" evidence="6">
    <location>
        <begin position="125"/>
        <end position="147"/>
    </location>
</feature>
<evidence type="ECO:0000256" key="2">
    <source>
        <dbReference type="ARBA" id="ARBA00022475"/>
    </source>
</evidence>
<dbReference type="GO" id="GO:0005886">
    <property type="term" value="C:plasma membrane"/>
    <property type="evidence" value="ECO:0007669"/>
    <property type="project" value="UniProtKB-SubCell"/>
</dbReference>
<proteinExistence type="predicted"/>
<protein>
    <submittedName>
        <fullName evidence="8">Tight adherence protein C</fullName>
    </submittedName>
</protein>
<reference evidence="8 9" key="1">
    <citation type="submission" date="2018-02" db="EMBL/GenBank/DDBJ databases">
        <title>Genomic Encyclopedia of Archaeal and Bacterial Type Strains, Phase II (KMG-II): from individual species to whole genera.</title>
        <authorList>
            <person name="Goeker M."/>
        </authorList>
    </citation>
    <scope>NUCLEOTIDE SEQUENCE [LARGE SCALE GENOMIC DNA]</scope>
    <source>
        <strain evidence="8 9">DSM 3808</strain>
    </source>
</reference>
<feature type="domain" description="Type II secretion system protein GspF" evidence="7">
    <location>
        <begin position="166"/>
        <end position="291"/>
    </location>
</feature>
<evidence type="ECO:0000256" key="3">
    <source>
        <dbReference type="ARBA" id="ARBA00022692"/>
    </source>
</evidence>
<evidence type="ECO:0000313" key="8">
    <source>
        <dbReference type="EMBL" id="PPK81353.1"/>
    </source>
</evidence>
<dbReference type="Pfam" id="PF00482">
    <property type="entry name" value="T2SSF"/>
    <property type="match status" value="1"/>
</dbReference>
<name>A0A2S6HU30_9FIRM</name>
<evidence type="ECO:0000256" key="1">
    <source>
        <dbReference type="ARBA" id="ARBA00004651"/>
    </source>
</evidence>
<organism evidence="8 9">
    <name type="scientific">Lacrimispora xylanisolvens</name>
    <dbReference type="NCBI Taxonomy" id="384636"/>
    <lineage>
        <taxon>Bacteria</taxon>
        <taxon>Bacillati</taxon>
        <taxon>Bacillota</taxon>
        <taxon>Clostridia</taxon>
        <taxon>Lachnospirales</taxon>
        <taxon>Lachnospiraceae</taxon>
        <taxon>Lacrimispora</taxon>
    </lineage>
</organism>
<dbReference type="PANTHER" id="PTHR35007">
    <property type="entry name" value="INTEGRAL MEMBRANE PROTEIN-RELATED"/>
    <property type="match status" value="1"/>
</dbReference>
<comment type="subcellular location">
    <subcellularLocation>
        <location evidence="1">Cell membrane</location>
        <topology evidence="1">Multi-pass membrane protein</topology>
    </subcellularLocation>
</comment>
<evidence type="ECO:0000313" key="9">
    <source>
        <dbReference type="Proteomes" id="UP000237749"/>
    </source>
</evidence>
<evidence type="ECO:0000256" key="4">
    <source>
        <dbReference type="ARBA" id="ARBA00022989"/>
    </source>
</evidence>